<reference evidence="2 3" key="1">
    <citation type="journal article" date="2020" name="Int. J. Syst. Evol. Microbiol.">
        <title>Paraburkholderia madseniana sp. nov., a phenolic acid-degrading bacterium isolated from acidic forest soil.</title>
        <authorList>
            <person name="Wilhelm R.C."/>
            <person name="Murphy S.J.L."/>
            <person name="Feriancek N.M."/>
            <person name="Karasz D.C."/>
            <person name="DeRito C.M."/>
            <person name="Newman J.D."/>
            <person name="Buckley D.H."/>
        </authorList>
    </citation>
    <scope>NUCLEOTIDE SEQUENCE [LARGE SCALE GENOMIC DNA]</scope>
    <source>
        <strain evidence="2 3">RP11</strain>
    </source>
</reference>
<gene>
    <name evidence="2" type="primary">phaP</name>
    <name evidence="2" type="ORF">FSO04_44635</name>
</gene>
<evidence type="ECO:0000313" key="3">
    <source>
        <dbReference type="Proteomes" id="UP000463700"/>
    </source>
</evidence>
<accession>A0A6N6W161</accession>
<dbReference type="InterPro" id="IPR018968">
    <property type="entry name" value="Phasin"/>
</dbReference>
<comment type="caution">
    <text evidence="2">The sequence shown here is derived from an EMBL/GenBank/DDBJ whole genome shotgun (WGS) entry which is preliminary data.</text>
</comment>
<feature type="domain" description="Phasin" evidence="1">
    <location>
        <begin position="7"/>
        <end position="106"/>
    </location>
</feature>
<protein>
    <submittedName>
        <fullName evidence="2">TIGR01841 family phasin</fullName>
    </submittedName>
</protein>
<dbReference type="Pfam" id="PF09361">
    <property type="entry name" value="Phasin_2"/>
    <property type="match status" value="1"/>
</dbReference>
<dbReference type="Proteomes" id="UP000463700">
    <property type="component" value="Unassembled WGS sequence"/>
</dbReference>
<evidence type="ECO:0000259" key="1">
    <source>
        <dbReference type="Pfam" id="PF09361"/>
    </source>
</evidence>
<dbReference type="RefSeq" id="WP_154567742.1">
    <property type="nucleotide sequence ID" value="NZ_VOSW01000200.1"/>
</dbReference>
<dbReference type="NCBIfam" id="TIGR01841">
    <property type="entry name" value="phasin"/>
    <property type="match status" value="1"/>
</dbReference>
<evidence type="ECO:0000313" key="2">
    <source>
        <dbReference type="EMBL" id="KAE8753534.1"/>
    </source>
</evidence>
<dbReference type="EMBL" id="VOSW01000200">
    <property type="protein sequence ID" value="KAE8753534.1"/>
    <property type="molecule type" value="Genomic_DNA"/>
</dbReference>
<name>A0A6N6W161_9BURK</name>
<organism evidence="2 3">
    <name type="scientific">Paraburkholderia madseniana</name>
    <dbReference type="NCBI Taxonomy" id="2599607"/>
    <lineage>
        <taxon>Bacteria</taxon>
        <taxon>Pseudomonadati</taxon>
        <taxon>Pseudomonadota</taxon>
        <taxon>Betaproteobacteria</taxon>
        <taxon>Burkholderiales</taxon>
        <taxon>Burkholderiaceae</taxon>
        <taxon>Paraburkholderia</taxon>
    </lineage>
</organism>
<dbReference type="OrthoDB" id="5298576at2"/>
<proteinExistence type="predicted"/>
<dbReference type="InterPro" id="IPR010127">
    <property type="entry name" value="Phasin_subfam-1"/>
</dbReference>
<dbReference type="AlphaFoldDB" id="A0A6N6W161"/>
<sequence length="191" mass="19952">MALSSPEQIAASQKASLDAFFGLTGKVFEGVEKLIALNLQVVRSALAESQENLTKAPATTDPQQWFTLQAGFTAPFSEKSLAYGRQLFDIASTTQAEVAQLAQSQYERYNAKVQALVEDAAKSAPAGSEAAIAAWKSAISATTTLYESLQKTGQQAVEMAGTNLEAVTASASKAAKRSAAESAAVAASAKR</sequence>